<protein>
    <submittedName>
        <fullName evidence="6">Twin-arginine translocation signal domain-containing protein</fullName>
    </submittedName>
</protein>
<dbReference type="GO" id="GO:0050660">
    <property type="term" value="F:flavin adenine dinucleotide binding"/>
    <property type="evidence" value="ECO:0007669"/>
    <property type="project" value="InterPro"/>
</dbReference>
<dbReference type="Gene3D" id="3.30.560.10">
    <property type="entry name" value="Glucose Oxidase, domain 3"/>
    <property type="match status" value="1"/>
</dbReference>
<dbReference type="Proteomes" id="UP000295727">
    <property type="component" value="Plasmid unnamed1"/>
</dbReference>
<dbReference type="PANTHER" id="PTHR11552:SF147">
    <property type="entry name" value="CHOLINE DEHYDROGENASE, MITOCHONDRIAL"/>
    <property type="match status" value="1"/>
</dbReference>
<dbReference type="EMBL" id="CP038152">
    <property type="protein sequence ID" value="QBR04118.1"/>
    <property type="molecule type" value="Genomic_DNA"/>
</dbReference>
<evidence type="ECO:0000256" key="2">
    <source>
        <dbReference type="ARBA" id="ARBA00010790"/>
    </source>
</evidence>
<keyword evidence="6" id="KW-0614">Plasmid</keyword>
<evidence type="ECO:0000259" key="5">
    <source>
        <dbReference type="Pfam" id="PF00732"/>
    </source>
</evidence>
<dbReference type="Gene3D" id="3.50.50.60">
    <property type="entry name" value="FAD/NAD(P)-binding domain"/>
    <property type="match status" value="1"/>
</dbReference>
<dbReference type="Pfam" id="PF00732">
    <property type="entry name" value="GMC_oxred_N"/>
    <property type="match status" value="1"/>
</dbReference>
<proteinExistence type="inferred from homology"/>
<dbReference type="InterPro" id="IPR000172">
    <property type="entry name" value="GMC_OxRdtase_N"/>
</dbReference>
<evidence type="ECO:0000256" key="3">
    <source>
        <dbReference type="ARBA" id="ARBA00022630"/>
    </source>
</evidence>
<keyword evidence="4" id="KW-0274">FAD</keyword>
<geneLocation type="plasmid" evidence="6 7">
    <name>unnamed1</name>
</geneLocation>
<keyword evidence="7" id="KW-1185">Reference proteome</keyword>
<evidence type="ECO:0000256" key="4">
    <source>
        <dbReference type="ARBA" id="ARBA00022827"/>
    </source>
</evidence>
<dbReference type="GO" id="GO:0016614">
    <property type="term" value="F:oxidoreductase activity, acting on CH-OH group of donors"/>
    <property type="evidence" value="ECO:0007669"/>
    <property type="project" value="InterPro"/>
</dbReference>
<gene>
    <name evidence="6" type="ORF">E1956_44020</name>
</gene>
<dbReference type="InterPro" id="IPR006311">
    <property type="entry name" value="TAT_signal"/>
</dbReference>
<organism evidence="6 7">
    <name type="scientific">Paraburkholderia pallida</name>
    <dbReference type="NCBI Taxonomy" id="2547399"/>
    <lineage>
        <taxon>Bacteria</taxon>
        <taxon>Pseudomonadati</taxon>
        <taxon>Pseudomonadota</taxon>
        <taxon>Betaproteobacteria</taxon>
        <taxon>Burkholderiales</taxon>
        <taxon>Burkholderiaceae</taxon>
        <taxon>Paraburkholderia</taxon>
    </lineage>
</organism>
<comment type="similarity">
    <text evidence="2">Belongs to the GMC oxidoreductase family.</text>
</comment>
<name>A0A4P7D7E5_9BURK</name>
<sequence>MSNQGEMAQALLDQVVYGKMSRRRFLAAAGAAGIAAAFSGAMVEQVFAAGENQSANQAQLKDGYDYIVVGAGASGSVIAGELSKTGAQVLVVESGGADTAPTISNPSVWFYNIGGPLDWHLPITPVAQLNNRKFNMALGHVLGGGASINALVWSRGMARDYDSWEKEGAKGWGFKDVLPVYKAQEDWEGSANEWRGVGGPVTLPANFGSLNWVQIMPPVDSGRRASPARIASG</sequence>
<dbReference type="AlphaFoldDB" id="A0A4P7D7E5"/>
<evidence type="ECO:0000313" key="7">
    <source>
        <dbReference type="Proteomes" id="UP000295727"/>
    </source>
</evidence>
<dbReference type="RefSeq" id="WP_134760192.1">
    <property type="nucleotide sequence ID" value="NZ_CP038152.1"/>
</dbReference>
<dbReference type="PANTHER" id="PTHR11552">
    <property type="entry name" value="GLUCOSE-METHANOL-CHOLINE GMC OXIDOREDUCTASE"/>
    <property type="match status" value="1"/>
</dbReference>
<dbReference type="InterPro" id="IPR019546">
    <property type="entry name" value="TAT_signal_bac_arc"/>
</dbReference>
<dbReference type="KEGG" id="ppai:E1956_44020"/>
<dbReference type="InterPro" id="IPR036188">
    <property type="entry name" value="FAD/NAD-bd_sf"/>
</dbReference>
<reference evidence="6 7" key="1">
    <citation type="submission" date="2019-03" db="EMBL/GenBank/DDBJ databases">
        <title>Paraburkholderia sp. 7MH5, isolated from subtropical forest soil.</title>
        <authorList>
            <person name="Gao Z.-H."/>
            <person name="Qiu L.-H."/>
        </authorList>
    </citation>
    <scope>NUCLEOTIDE SEQUENCE [LARGE SCALE GENOMIC DNA]</scope>
    <source>
        <strain evidence="6 7">7MH5</strain>
        <plasmid evidence="6 7">unnamed1</plasmid>
    </source>
</reference>
<evidence type="ECO:0000313" key="6">
    <source>
        <dbReference type="EMBL" id="QBR04118.1"/>
    </source>
</evidence>
<feature type="domain" description="Glucose-methanol-choline oxidoreductase N-terminal" evidence="5">
    <location>
        <begin position="64"/>
        <end position="185"/>
    </location>
</feature>
<dbReference type="PROSITE" id="PS51318">
    <property type="entry name" value="TAT"/>
    <property type="match status" value="1"/>
</dbReference>
<keyword evidence="3" id="KW-0285">Flavoprotein</keyword>
<dbReference type="InterPro" id="IPR012132">
    <property type="entry name" value="GMC_OxRdtase"/>
</dbReference>
<evidence type="ECO:0000256" key="1">
    <source>
        <dbReference type="ARBA" id="ARBA00001974"/>
    </source>
</evidence>
<dbReference type="NCBIfam" id="TIGR01409">
    <property type="entry name" value="TAT_signal_seq"/>
    <property type="match status" value="1"/>
</dbReference>
<dbReference type="SUPFAM" id="SSF51905">
    <property type="entry name" value="FAD/NAD(P)-binding domain"/>
    <property type="match status" value="1"/>
</dbReference>
<comment type="cofactor">
    <cofactor evidence="1">
        <name>FAD</name>
        <dbReference type="ChEBI" id="CHEBI:57692"/>
    </cofactor>
</comment>
<accession>A0A4P7D7E5</accession>
<dbReference type="OrthoDB" id="9785276at2"/>